<feature type="compositionally biased region" description="Pro residues" evidence="1">
    <location>
        <begin position="30"/>
        <end position="46"/>
    </location>
</feature>
<protein>
    <submittedName>
        <fullName evidence="2">Uncharacterized protein</fullName>
    </submittedName>
</protein>
<organism evidence="2">
    <name type="scientific">Nothobranchius kadleci</name>
    <name type="common">African annual killifish</name>
    <dbReference type="NCBI Taxonomy" id="1051664"/>
    <lineage>
        <taxon>Eukaryota</taxon>
        <taxon>Metazoa</taxon>
        <taxon>Chordata</taxon>
        <taxon>Craniata</taxon>
        <taxon>Vertebrata</taxon>
        <taxon>Euteleostomi</taxon>
        <taxon>Actinopterygii</taxon>
        <taxon>Neopterygii</taxon>
        <taxon>Teleostei</taxon>
        <taxon>Neoteleostei</taxon>
        <taxon>Acanthomorphata</taxon>
        <taxon>Ovalentaria</taxon>
        <taxon>Atherinomorphae</taxon>
        <taxon>Cyprinodontiformes</taxon>
        <taxon>Nothobranchiidae</taxon>
        <taxon>Nothobranchius</taxon>
    </lineage>
</organism>
<proteinExistence type="predicted"/>
<name>A0A1A8BBB5_NOTKA</name>
<sequence>TPTDPPDFPGMSCSGDLGGRQTPPALSCPRPNPVTPDGPPRPPGNPPFSHHLRSLLSSNP</sequence>
<dbReference type="AlphaFoldDB" id="A0A1A8BBB5"/>
<accession>A0A1A8BBB5</accession>
<gene>
    <name evidence="2" type="primary">Nfu_g_1_023760</name>
</gene>
<dbReference type="EMBL" id="HADZ01000588">
    <property type="protein sequence ID" value="SBP64529.1"/>
    <property type="molecule type" value="Transcribed_RNA"/>
</dbReference>
<reference evidence="2" key="2">
    <citation type="submission" date="2016-06" db="EMBL/GenBank/DDBJ databases">
        <title>The genome of a short-lived fish provides insights into sex chromosome evolution and the genetic control of aging.</title>
        <authorList>
            <person name="Reichwald K."/>
            <person name="Felder M."/>
            <person name="Petzold A."/>
            <person name="Koch P."/>
            <person name="Groth M."/>
            <person name="Platzer M."/>
        </authorList>
    </citation>
    <scope>NUCLEOTIDE SEQUENCE</scope>
    <source>
        <tissue evidence="2">Brain</tissue>
    </source>
</reference>
<feature type="region of interest" description="Disordered" evidence="1">
    <location>
        <begin position="1"/>
        <end position="60"/>
    </location>
</feature>
<evidence type="ECO:0000256" key="1">
    <source>
        <dbReference type="SAM" id="MobiDB-lite"/>
    </source>
</evidence>
<evidence type="ECO:0000313" key="2">
    <source>
        <dbReference type="EMBL" id="SBP64529.1"/>
    </source>
</evidence>
<reference evidence="2" key="1">
    <citation type="submission" date="2016-05" db="EMBL/GenBank/DDBJ databases">
        <authorList>
            <person name="Lavstsen T."/>
            <person name="Jespersen J.S."/>
        </authorList>
    </citation>
    <scope>NUCLEOTIDE SEQUENCE</scope>
    <source>
        <tissue evidence="2">Brain</tissue>
    </source>
</reference>
<feature type="non-terminal residue" evidence="2">
    <location>
        <position position="60"/>
    </location>
</feature>
<feature type="non-terminal residue" evidence="2">
    <location>
        <position position="1"/>
    </location>
</feature>